<dbReference type="EMBL" id="UINC01139461">
    <property type="protein sequence ID" value="SVD26018.1"/>
    <property type="molecule type" value="Genomic_DNA"/>
</dbReference>
<evidence type="ECO:0000313" key="1">
    <source>
        <dbReference type="EMBL" id="SVD26018.1"/>
    </source>
</evidence>
<dbReference type="AlphaFoldDB" id="A0A382TX64"/>
<feature type="non-terminal residue" evidence="1">
    <location>
        <position position="1"/>
    </location>
</feature>
<dbReference type="Gene3D" id="3.40.720.10">
    <property type="entry name" value="Alkaline Phosphatase, subunit A"/>
    <property type="match status" value="1"/>
</dbReference>
<name>A0A382TX64_9ZZZZ</name>
<evidence type="ECO:0008006" key="2">
    <source>
        <dbReference type="Google" id="ProtNLM"/>
    </source>
</evidence>
<proteinExistence type="predicted"/>
<dbReference type="InterPro" id="IPR002591">
    <property type="entry name" value="Phosphodiest/P_Trfase"/>
</dbReference>
<reference evidence="1" key="1">
    <citation type="submission" date="2018-05" db="EMBL/GenBank/DDBJ databases">
        <authorList>
            <person name="Lanie J.A."/>
            <person name="Ng W.-L."/>
            <person name="Kazmierczak K.M."/>
            <person name="Andrzejewski T.M."/>
            <person name="Davidsen T.M."/>
            <person name="Wayne K.J."/>
            <person name="Tettelin H."/>
            <person name="Glass J.I."/>
            <person name="Rusch D."/>
            <person name="Podicherti R."/>
            <person name="Tsui H.-C.T."/>
            <person name="Winkler M.E."/>
        </authorList>
    </citation>
    <scope>NUCLEOTIDE SEQUENCE</scope>
</reference>
<dbReference type="SUPFAM" id="SSF53649">
    <property type="entry name" value="Alkaline phosphatase-like"/>
    <property type="match status" value="1"/>
</dbReference>
<feature type="non-terminal residue" evidence="1">
    <location>
        <position position="298"/>
    </location>
</feature>
<dbReference type="InterPro" id="IPR017850">
    <property type="entry name" value="Alkaline_phosphatase_core_sf"/>
</dbReference>
<gene>
    <name evidence="1" type="ORF">METZ01_LOCUS378872</name>
</gene>
<protein>
    <recommendedName>
        <fullName evidence="2">PglZ domain-containing protein</fullName>
    </recommendedName>
</protein>
<sequence length="298" mass="31624">PVLAALDGQPITTVSPTTTSAALTSISTGLPPGDHGVVGYRISVDGSVLNALRWTTADGGARRRIDPAVFQPYPVFGDQYPPVVTRAEFVGSGFTRAHLSATRLVGYRGRHDMVDRTVGLLAAGEPFVYAYWDGIDRIAHEHGLGGRYDEELADCDAMVAALIDRVPPGTAVVVTADHGQVHVGERILDLPPEVTSCLEGQSGEARFRWLHSRPGAAADLRAAAIGAFGQQAWIRTLHEVEAECWLGPRLGSAARSRLGDVALVARGQVAFRDPAEAMSIDLIGRHGSLTPDEGLVPA</sequence>
<organism evidence="1">
    <name type="scientific">marine metagenome</name>
    <dbReference type="NCBI Taxonomy" id="408172"/>
    <lineage>
        <taxon>unclassified sequences</taxon>
        <taxon>metagenomes</taxon>
        <taxon>ecological metagenomes</taxon>
    </lineage>
</organism>
<accession>A0A382TX64</accession>
<dbReference type="Pfam" id="PF01663">
    <property type="entry name" value="Phosphodiest"/>
    <property type="match status" value="1"/>
</dbReference>